<protein>
    <recommendedName>
        <fullName evidence="1">Acyl-CoA-binding domain-containing protein 6</fullName>
    </recommendedName>
</protein>
<dbReference type="GO" id="GO:0000062">
    <property type="term" value="F:fatty-acyl-CoA binding"/>
    <property type="evidence" value="ECO:0007669"/>
    <property type="project" value="InterPro"/>
</dbReference>
<proteinExistence type="evidence at transcript level"/>
<dbReference type="Pfam" id="PF12796">
    <property type="entry name" value="Ank_2"/>
    <property type="match status" value="1"/>
</dbReference>
<dbReference type="EMBL" id="JI179153">
    <property type="protein sequence ID" value="ADY48221.1"/>
    <property type="molecule type" value="mRNA"/>
</dbReference>
<dbReference type="InterPro" id="IPR035984">
    <property type="entry name" value="Acyl-CoA-binding_sf"/>
</dbReference>
<keyword evidence="2" id="KW-0677">Repeat</keyword>
<dbReference type="InterPro" id="IPR036770">
    <property type="entry name" value="Ankyrin_rpt-contain_sf"/>
</dbReference>
<organism evidence="7">
    <name type="scientific">Ascaris suum</name>
    <name type="common">Pig roundworm</name>
    <name type="synonym">Ascaris lumbricoides</name>
    <dbReference type="NCBI Taxonomy" id="6253"/>
    <lineage>
        <taxon>Eukaryota</taxon>
        <taxon>Metazoa</taxon>
        <taxon>Ecdysozoa</taxon>
        <taxon>Nematoda</taxon>
        <taxon>Chromadorea</taxon>
        <taxon>Rhabditida</taxon>
        <taxon>Spirurina</taxon>
        <taxon>Ascaridomorpha</taxon>
        <taxon>Ascaridoidea</taxon>
        <taxon>Ascarididae</taxon>
        <taxon>Ascaris</taxon>
    </lineage>
</organism>
<dbReference type="InterPro" id="IPR014352">
    <property type="entry name" value="FERM/acyl-CoA-bd_prot_sf"/>
</dbReference>
<evidence type="ECO:0000256" key="3">
    <source>
        <dbReference type="ARBA" id="ARBA00023043"/>
    </source>
</evidence>
<keyword evidence="4" id="KW-0446">Lipid-binding</keyword>
<dbReference type="PANTHER" id="PTHR24119:SF0">
    <property type="entry name" value="ACYL-COA-BINDING DOMAIN-CONTAINING PROTEIN 6"/>
    <property type="match status" value="1"/>
</dbReference>
<evidence type="ECO:0000313" key="7">
    <source>
        <dbReference type="EMBL" id="ADY48221.1"/>
    </source>
</evidence>
<feature type="repeat" description="ANK" evidence="5">
    <location>
        <begin position="205"/>
        <end position="237"/>
    </location>
</feature>
<dbReference type="Pfam" id="PF00887">
    <property type="entry name" value="ACBP"/>
    <property type="match status" value="1"/>
</dbReference>
<evidence type="ECO:0000256" key="4">
    <source>
        <dbReference type="ARBA" id="ARBA00023121"/>
    </source>
</evidence>
<name>F1LDL7_ASCSU</name>
<evidence type="ECO:0000256" key="2">
    <source>
        <dbReference type="ARBA" id="ARBA00022737"/>
    </source>
</evidence>
<dbReference type="PRINTS" id="PR00689">
    <property type="entry name" value="ACOABINDINGP"/>
</dbReference>
<dbReference type="SMART" id="SM00248">
    <property type="entry name" value="ANK"/>
    <property type="match status" value="2"/>
</dbReference>
<evidence type="ECO:0000256" key="5">
    <source>
        <dbReference type="PROSITE-ProRule" id="PRU00023"/>
    </source>
</evidence>
<dbReference type="PROSITE" id="PS51228">
    <property type="entry name" value="ACB_2"/>
    <property type="match status" value="1"/>
</dbReference>
<sequence length="297" mass="33054">MFLWFSTLEAVNKAFCSEMFVYQLVKWASEERGDTPSTPQISSPSEPAVDHELQQRFDSAAAFVRTVTDRISQLDLLYLYARYKQATVGKADPDDRPGIFDWKGREKFDSWFALGSLPREDAMREYTKKVLELDLGWQPSKKYPSGFGVRPSTLASANSEDDIEGPSGLRSDVIEWFSAISAGNMGQVVEMLKANKELLVERDENQVTALHHAADRGNVELIECLLKAGADVSVQDYDGQTPLHYAVSCSHQDAVKSLLKHGADPTIADFEGNCVLDTATDATIREWLEEAAPEAPR</sequence>
<evidence type="ECO:0000256" key="1">
    <source>
        <dbReference type="ARBA" id="ARBA00018419"/>
    </source>
</evidence>
<feature type="repeat" description="ANK" evidence="5">
    <location>
        <begin position="238"/>
        <end position="270"/>
    </location>
</feature>
<dbReference type="AlphaFoldDB" id="F1LDL7"/>
<dbReference type="Gene3D" id="1.25.40.20">
    <property type="entry name" value="Ankyrin repeat-containing domain"/>
    <property type="match status" value="1"/>
</dbReference>
<feature type="domain" description="ACB" evidence="6">
    <location>
        <begin position="53"/>
        <end position="139"/>
    </location>
</feature>
<dbReference type="SUPFAM" id="SSF47027">
    <property type="entry name" value="Acyl-CoA binding protein"/>
    <property type="match status" value="1"/>
</dbReference>
<dbReference type="PROSITE" id="PS50297">
    <property type="entry name" value="ANK_REP_REGION"/>
    <property type="match status" value="2"/>
</dbReference>
<dbReference type="PROSITE" id="PS50088">
    <property type="entry name" value="ANK_REPEAT"/>
    <property type="match status" value="2"/>
</dbReference>
<dbReference type="PANTHER" id="PTHR24119">
    <property type="entry name" value="ACYL-COA-BINDING DOMAIN-CONTAINING PROTEIN 6"/>
    <property type="match status" value="1"/>
</dbReference>
<evidence type="ECO:0000259" key="6">
    <source>
        <dbReference type="PROSITE" id="PS51228"/>
    </source>
</evidence>
<dbReference type="InterPro" id="IPR002110">
    <property type="entry name" value="Ankyrin_rpt"/>
</dbReference>
<reference evidence="7" key="1">
    <citation type="journal article" date="2011" name="Genome Res.">
        <title>Deep small RNA sequencing from the nematode Ascaris reveals conservation, functional diversification, and novel developmental profiles.</title>
        <authorList>
            <person name="Wang J."/>
            <person name="Czech B."/>
            <person name="Crunk A."/>
            <person name="Wallace A."/>
            <person name="Mitreva M."/>
            <person name="Hannon G.J."/>
            <person name="Davis R.E."/>
        </authorList>
    </citation>
    <scope>NUCLEOTIDE SEQUENCE</scope>
</reference>
<keyword evidence="3 5" id="KW-0040">ANK repeat</keyword>
<accession>F1LDL7</accession>
<dbReference type="SUPFAM" id="SSF48403">
    <property type="entry name" value="Ankyrin repeat"/>
    <property type="match status" value="1"/>
</dbReference>
<dbReference type="InterPro" id="IPR000582">
    <property type="entry name" value="Acyl-CoA-binding_protein"/>
</dbReference>
<dbReference type="Gene3D" id="1.20.80.10">
    <property type="match status" value="1"/>
</dbReference>
<feature type="non-terminal residue" evidence="7">
    <location>
        <position position="297"/>
    </location>
</feature>